<gene>
    <name evidence="1" type="ORF">Cgig2_023551</name>
</gene>
<evidence type="ECO:0000313" key="2">
    <source>
        <dbReference type="Proteomes" id="UP001153076"/>
    </source>
</evidence>
<keyword evidence="2" id="KW-1185">Reference proteome</keyword>
<organism evidence="1 2">
    <name type="scientific">Carnegiea gigantea</name>
    <dbReference type="NCBI Taxonomy" id="171969"/>
    <lineage>
        <taxon>Eukaryota</taxon>
        <taxon>Viridiplantae</taxon>
        <taxon>Streptophyta</taxon>
        <taxon>Embryophyta</taxon>
        <taxon>Tracheophyta</taxon>
        <taxon>Spermatophyta</taxon>
        <taxon>Magnoliopsida</taxon>
        <taxon>eudicotyledons</taxon>
        <taxon>Gunneridae</taxon>
        <taxon>Pentapetalae</taxon>
        <taxon>Caryophyllales</taxon>
        <taxon>Cactineae</taxon>
        <taxon>Cactaceae</taxon>
        <taxon>Cactoideae</taxon>
        <taxon>Echinocereeae</taxon>
        <taxon>Carnegiea</taxon>
    </lineage>
</organism>
<reference evidence="1" key="1">
    <citation type="submission" date="2022-04" db="EMBL/GenBank/DDBJ databases">
        <title>Carnegiea gigantea Genome sequencing and assembly v2.</title>
        <authorList>
            <person name="Copetti D."/>
            <person name="Sanderson M.J."/>
            <person name="Burquez A."/>
            <person name="Wojciechowski M.F."/>
        </authorList>
    </citation>
    <scope>NUCLEOTIDE SEQUENCE</scope>
    <source>
        <strain evidence="1">SGP5-SGP5p</strain>
        <tissue evidence="1">Aerial part</tissue>
    </source>
</reference>
<dbReference type="Proteomes" id="UP001153076">
    <property type="component" value="Unassembled WGS sequence"/>
</dbReference>
<comment type="caution">
    <text evidence="1">The sequence shown here is derived from an EMBL/GenBank/DDBJ whole genome shotgun (WGS) entry which is preliminary data.</text>
</comment>
<sequence>MERCFPPKGAIPISNLPHQIEIKACRFGVVNPKKKRSRSTVPIPESLRLRPLCCGAAASLRCNSIESRLLSSSSSVGQGEESGCVNDEDAVDLGSSTQFNVLMKLCSGEDDFRPQEDNTRVDNSMLQCPLCGIDISQWDEESRLSHANACLDKSDAPSVSGSSLLLMPADSYFVYFAANVPPIVHSRISTLNVFHVTLSRPMDLANNLGCMNDLGAFDPLVVKTSSG</sequence>
<dbReference type="AlphaFoldDB" id="A0A9Q1JZ02"/>
<name>A0A9Q1JZ02_9CARY</name>
<protein>
    <submittedName>
        <fullName evidence="1">Uncharacterized protein</fullName>
    </submittedName>
</protein>
<evidence type="ECO:0000313" key="1">
    <source>
        <dbReference type="EMBL" id="KAJ8433612.1"/>
    </source>
</evidence>
<dbReference type="EMBL" id="JAKOGI010000527">
    <property type="protein sequence ID" value="KAJ8433612.1"/>
    <property type="molecule type" value="Genomic_DNA"/>
</dbReference>
<accession>A0A9Q1JZ02</accession>
<proteinExistence type="predicted"/>